<accession>A0A9Q0H349</accession>
<gene>
    <name evidence="1" type="ORF">NE237_026113</name>
</gene>
<keyword evidence="2" id="KW-1185">Reference proteome</keyword>
<organism evidence="1 2">
    <name type="scientific">Protea cynaroides</name>
    <dbReference type="NCBI Taxonomy" id="273540"/>
    <lineage>
        <taxon>Eukaryota</taxon>
        <taxon>Viridiplantae</taxon>
        <taxon>Streptophyta</taxon>
        <taxon>Embryophyta</taxon>
        <taxon>Tracheophyta</taxon>
        <taxon>Spermatophyta</taxon>
        <taxon>Magnoliopsida</taxon>
        <taxon>Proteales</taxon>
        <taxon>Proteaceae</taxon>
        <taxon>Protea</taxon>
    </lineage>
</organism>
<evidence type="ECO:0000313" key="2">
    <source>
        <dbReference type="Proteomes" id="UP001141806"/>
    </source>
</evidence>
<dbReference type="AlphaFoldDB" id="A0A9Q0H349"/>
<reference evidence="1" key="1">
    <citation type="journal article" date="2023" name="Plant J.">
        <title>The genome of the king protea, Protea cynaroides.</title>
        <authorList>
            <person name="Chang J."/>
            <person name="Duong T.A."/>
            <person name="Schoeman C."/>
            <person name="Ma X."/>
            <person name="Roodt D."/>
            <person name="Barker N."/>
            <person name="Li Z."/>
            <person name="Van de Peer Y."/>
            <person name="Mizrachi E."/>
        </authorList>
    </citation>
    <scope>NUCLEOTIDE SEQUENCE</scope>
    <source>
        <tissue evidence="1">Young leaves</tissue>
    </source>
</reference>
<protein>
    <submittedName>
        <fullName evidence="1">Uncharacterized protein</fullName>
    </submittedName>
</protein>
<comment type="caution">
    <text evidence="1">The sequence shown here is derived from an EMBL/GenBank/DDBJ whole genome shotgun (WGS) entry which is preliminary data.</text>
</comment>
<name>A0A9Q0H349_9MAGN</name>
<dbReference type="EMBL" id="JAMYWD010000010">
    <property type="protein sequence ID" value="KAJ4959002.1"/>
    <property type="molecule type" value="Genomic_DNA"/>
</dbReference>
<sequence>MLLYLSAAPPYQQYMFQNSVYGVPVVHEHQTERTAGLFGCVVSIGTHLIHCFCPCFQFRSKPVIQVHSPKGGLFKSRCSYGDLYKAHCIHTEDYGPEQHALHHCNTKVQDWAWKFPGALQILETV</sequence>
<proteinExistence type="predicted"/>
<dbReference type="OrthoDB" id="1433808at2759"/>
<dbReference type="Proteomes" id="UP001141806">
    <property type="component" value="Unassembled WGS sequence"/>
</dbReference>
<evidence type="ECO:0000313" key="1">
    <source>
        <dbReference type="EMBL" id="KAJ4959002.1"/>
    </source>
</evidence>